<proteinExistence type="predicted"/>
<keyword evidence="3" id="KW-1185">Reference proteome</keyword>
<evidence type="ECO:0000313" key="2">
    <source>
        <dbReference type="EMBL" id="KAF2087045.1"/>
    </source>
</evidence>
<dbReference type="Pfam" id="PF00155">
    <property type="entry name" value="Aminotran_1_2"/>
    <property type="match status" value="1"/>
</dbReference>
<dbReference type="InterPro" id="IPR015422">
    <property type="entry name" value="PyrdxlP-dep_Trfase_small"/>
</dbReference>
<reference evidence="2" key="1">
    <citation type="journal article" date="2020" name="Stud. Mycol.">
        <title>101 Dothideomycetes genomes: a test case for predicting lifestyles and emergence of pathogens.</title>
        <authorList>
            <person name="Haridas S."/>
            <person name="Albert R."/>
            <person name="Binder M."/>
            <person name="Bloem J."/>
            <person name="Labutti K."/>
            <person name="Salamov A."/>
            <person name="Andreopoulos B."/>
            <person name="Baker S."/>
            <person name="Barry K."/>
            <person name="Bills G."/>
            <person name="Bluhm B."/>
            <person name="Cannon C."/>
            <person name="Castanera R."/>
            <person name="Culley D."/>
            <person name="Daum C."/>
            <person name="Ezra D."/>
            <person name="Gonzalez J."/>
            <person name="Henrissat B."/>
            <person name="Kuo A."/>
            <person name="Liang C."/>
            <person name="Lipzen A."/>
            <person name="Lutzoni F."/>
            <person name="Magnuson J."/>
            <person name="Mondo S."/>
            <person name="Nolan M."/>
            <person name="Ohm R."/>
            <person name="Pangilinan J."/>
            <person name="Park H.-J."/>
            <person name="Ramirez L."/>
            <person name="Alfaro M."/>
            <person name="Sun H."/>
            <person name="Tritt A."/>
            <person name="Yoshinaga Y."/>
            <person name="Zwiers L.-H."/>
            <person name="Turgeon B."/>
            <person name="Goodwin S."/>
            <person name="Spatafora J."/>
            <person name="Crous P."/>
            <person name="Grigoriev I."/>
        </authorList>
    </citation>
    <scope>NUCLEOTIDE SEQUENCE</scope>
    <source>
        <strain evidence="2">CBS 121410</strain>
    </source>
</reference>
<dbReference type="InterPro" id="IPR015421">
    <property type="entry name" value="PyrdxlP-dep_Trfase_major"/>
</dbReference>
<dbReference type="CDD" id="cd00609">
    <property type="entry name" value="AAT_like"/>
    <property type="match status" value="1"/>
</dbReference>
<gene>
    <name evidence="2" type="ORF">K490DRAFT_73874</name>
</gene>
<dbReference type="GO" id="GO:0047536">
    <property type="term" value="F:2-aminoadipate transaminase activity"/>
    <property type="evidence" value="ECO:0007669"/>
    <property type="project" value="TreeGrafter"/>
</dbReference>
<feature type="domain" description="Aminotransferase class I/classII large" evidence="1">
    <location>
        <begin position="34"/>
        <end position="424"/>
    </location>
</feature>
<dbReference type="Proteomes" id="UP000799776">
    <property type="component" value="Unassembled WGS sequence"/>
</dbReference>
<dbReference type="OrthoDB" id="7042322at2759"/>
<dbReference type="Gene3D" id="3.40.640.10">
    <property type="entry name" value="Type I PLP-dependent aspartate aminotransferase-like (Major domain)"/>
    <property type="match status" value="1"/>
</dbReference>
<protein>
    <submittedName>
        <fullName evidence="2">PLP-dependent transferase</fullName>
    </submittedName>
</protein>
<dbReference type="PANTHER" id="PTHR42858">
    <property type="entry name" value="AMINOTRANSFERASE"/>
    <property type="match status" value="1"/>
</dbReference>
<dbReference type="Gene3D" id="3.90.1150.10">
    <property type="entry name" value="Aspartate Aminotransferase, domain 1"/>
    <property type="match status" value="1"/>
</dbReference>
<organism evidence="2 3">
    <name type="scientific">Saccharata proteae CBS 121410</name>
    <dbReference type="NCBI Taxonomy" id="1314787"/>
    <lineage>
        <taxon>Eukaryota</taxon>
        <taxon>Fungi</taxon>
        <taxon>Dikarya</taxon>
        <taxon>Ascomycota</taxon>
        <taxon>Pezizomycotina</taxon>
        <taxon>Dothideomycetes</taxon>
        <taxon>Dothideomycetes incertae sedis</taxon>
        <taxon>Botryosphaeriales</taxon>
        <taxon>Saccharataceae</taxon>
        <taxon>Saccharata</taxon>
    </lineage>
</organism>
<dbReference type="InterPro" id="IPR015424">
    <property type="entry name" value="PyrdxlP-dep_Trfase"/>
</dbReference>
<accession>A0A9P4LV13</accession>
<dbReference type="AlphaFoldDB" id="A0A9P4LV13"/>
<dbReference type="SUPFAM" id="SSF53383">
    <property type="entry name" value="PLP-dependent transferases"/>
    <property type="match status" value="1"/>
</dbReference>
<evidence type="ECO:0000259" key="1">
    <source>
        <dbReference type="Pfam" id="PF00155"/>
    </source>
</evidence>
<keyword evidence="2" id="KW-0808">Transferase</keyword>
<sequence length="450" mass="49575">MSSPLINLLRGWPNENLLPASLLKNAASRALSDPAIWQSGLEYGPDPGHQPLRRAVAAWLTDFYDPQQPVQSDRITITGGASQNLACLLQVFSDPAFTRNVWISSPAYMLAFRIFDDAGLHAKLRSVPEDESGMDDAYLRREIERSEERARRQGNNKPLFKPSRPWAKVYRHIIYCVPSFSNPSSISMPLARREKLVRLAREYDALIVTDDVYDFLQWPADLTHLIPRKANLPRLVDIDRFLDGGAERQGADGFGNVASNGSFSKICGPGLRTGWVEGTPSLANGVSQTGSTRSGGAPSQLTSTYISLMLETGELQRHVHETLQPAYGSRYRTMMTAIDALLVPLGVTLPQSTPIVGGYFVWLTLPAPLKGADVARLAKEENLIVAEGDMFQVPGDSTVSFPCDIRLCFSYEPEANLTAGIERLAARVRHSEPLAVISAPLDSEPPPHWQ</sequence>
<dbReference type="GO" id="GO:0030170">
    <property type="term" value="F:pyridoxal phosphate binding"/>
    <property type="evidence" value="ECO:0007669"/>
    <property type="project" value="InterPro"/>
</dbReference>
<dbReference type="InterPro" id="IPR004839">
    <property type="entry name" value="Aminotransferase_I/II_large"/>
</dbReference>
<name>A0A9P4LV13_9PEZI</name>
<evidence type="ECO:0000313" key="3">
    <source>
        <dbReference type="Proteomes" id="UP000799776"/>
    </source>
</evidence>
<dbReference type="PANTHER" id="PTHR42858:SF1">
    <property type="entry name" value="LD15494P"/>
    <property type="match status" value="1"/>
</dbReference>
<comment type="caution">
    <text evidence="2">The sequence shown here is derived from an EMBL/GenBank/DDBJ whole genome shotgun (WGS) entry which is preliminary data.</text>
</comment>
<dbReference type="FunFam" id="3.40.640.10:FF:000080">
    <property type="entry name" value="Aminotransferase, putative"/>
    <property type="match status" value="1"/>
</dbReference>
<dbReference type="EMBL" id="ML978721">
    <property type="protein sequence ID" value="KAF2087045.1"/>
    <property type="molecule type" value="Genomic_DNA"/>
</dbReference>